<dbReference type="InterPro" id="IPR019786">
    <property type="entry name" value="Zinc_finger_PHD-type_CS"/>
</dbReference>
<dbReference type="Gene3D" id="6.10.140.1740">
    <property type="match status" value="1"/>
</dbReference>
<comment type="subunit">
    <text evidence="10">Component of an histone acetyltransferase complex. Interacts with H3K4me3 and to a lesser extent with H3K4me2.</text>
</comment>
<accession>A0A4S8MXF8</accession>
<dbReference type="Pfam" id="PF12998">
    <property type="entry name" value="ING"/>
    <property type="match status" value="2"/>
</dbReference>
<keyword evidence="6 10" id="KW-0156">Chromatin regulator</keyword>
<proteinExistence type="inferred from homology"/>
<comment type="domain">
    <text evidence="10">The PHD-type zinc finger mediates the binding to H3K4me3.</text>
</comment>
<feature type="binding site" evidence="8">
    <location>
        <position position="304"/>
    </location>
    <ligand>
        <name>Zn(2+)</name>
        <dbReference type="ChEBI" id="CHEBI:29105"/>
        <label>1</label>
    </ligand>
</feature>
<feature type="compositionally biased region" description="Low complexity" evidence="11">
    <location>
        <begin position="131"/>
        <end position="151"/>
    </location>
</feature>
<evidence type="ECO:0000256" key="9">
    <source>
        <dbReference type="PROSITE-ProRule" id="PRU00146"/>
    </source>
</evidence>
<dbReference type="Pfam" id="PF00628">
    <property type="entry name" value="PHD"/>
    <property type="match status" value="1"/>
</dbReference>
<keyword evidence="3 8" id="KW-0479">Metal-binding</keyword>
<dbReference type="InterPro" id="IPR028651">
    <property type="entry name" value="ING_fam"/>
</dbReference>
<dbReference type="PANTHER" id="PTHR10333:SF42">
    <property type="entry name" value="INHIBITOR OF GROWTH PROTEIN 5"/>
    <property type="match status" value="1"/>
</dbReference>
<evidence type="ECO:0000256" key="10">
    <source>
        <dbReference type="RuleBase" id="RU361213"/>
    </source>
</evidence>
<evidence type="ECO:0000256" key="5">
    <source>
        <dbReference type="ARBA" id="ARBA00022833"/>
    </source>
</evidence>
<dbReference type="OrthoDB" id="5411773at2759"/>
<gene>
    <name evidence="13" type="ORF">K435DRAFT_959532</name>
</gene>
<evidence type="ECO:0000256" key="4">
    <source>
        <dbReference type="ARBA" id="ARBA00022771"/>
    </source>
</evidence>
<feature type="binding site" evidence="8">
    <location>
        <position position="328"/>
    </location>
    <ligand>
        <name>Zn(2+)</name>
        <dbReference type="ChEBI" id="CHEBI:29105"/>
        <label>1</label>
    </ligand>
</feature>
<dbReference type="CDD" id="cd16859">
    <property type="entry name" value="ING_ING4_5"/>
    <property type="match status" value="1"/>
</dbReference>
<dbReference type="SMART" id="SM00249">
    <property type="entry name" value="PHD"/>
    <property type="match status" value="1"/>
</dbReference>
<keyword evidence="14" id="KW-1185">Reference proteome</keyword>
<dbReference type="GO" id="GO:0008270">
    <property type="term" value="F:zinc ion binding"/>
    <property type="evidence" value="ECO:0007669"/>
    <property type="project" value="UniProtKB-KW"/>
</dbReference>
<dbReference type="GO" id="GO:0000785">
    <property type="term" value="C:chromatin"/>
    <property type="evidence" value="ECO:0007669"/>
    <property type="project" value="UniProtKB-ARBA"/>
</dbReference>
<keyword evidence="5 8" id="KW-0862">Zinc</keyword>
<feature type="region of interest" description="Disordered" evidence="11">
    <location>
        <begin position="267"/>
        <end position="286"/>
    </location>
</feature>
<dbReference type="AlphaFoldDB" id="A0A4S8MXF8"/>
<comment type="similarity">
    <text evidence="2 10">Belongs to the ING family.</text>
</comment>
<protein>
    <recommendedName>
        <fullName evidence="10">Chromatin modification-related protein</fullName>
    </recommendedName>
</protein>
<feature type="compositionally biased region" description="Polar residues" evidence="11">
    <location>
        <begin position="114"/>
        <end position="123"/>
    </location>
</feature>
<evidence type="ECO:0000256" key="3">
    <source>
        <dbReference type="ARBA" id="ARBA00022723"/>
    </source>
</evidence>
<dbReference type="InterPro" id="IPR001965">
    <property type="entry name" value="Znf_PHD"/>
</dbReference>
<feature type="region of interest" description="Disordered" evidence="11">
    <location>
        <begin position="102"/>
        <end position="156"/>
    </location>
</feature>
<dbReference type="PROSITE" id="PS50016">
    <property type="entry name" value="ZF_PHD_2"/>
    <property type="match status" value="1"/>
</dbReference>
<keyword evidence="4 9" id="KW-0863">Zinc-finger</keyword>
<dbReference type="GO" id="GO:0005634">
    <property type="term" value="C:nucleus"/>
    <property type="evidence" value="ECO:0007669"/>
    <property type="project" value="UniProtKB-SubCell"/>
</dbReference>
<dbReference type="PROSITE" id="PS01359">
    <property type="entry name" value="ZF_PHD_1"/>
    <property type="match status" value="1"/>
</dbReference>
<dbReference type="InterPro" id="IPR024610">
    <property type="entry name" value="ING_N_histone-binding"/>
</dbReference>
<evidence type="ECO:0000313" key="14">
    <source>
        <dbReference type="Proteomes" id="UP000297245"/>
    </source>
</evidence>
<evidence type="ECO:0000259" key="12">
    <source>
        <dbReference type="PROSITE" id="PS50016"/>
    </source>
</evidence>
<dbReference type="CDD" id="cd15505">
    <property type="entry name" value="PHD_ING"/>
    <property type="match status" value="1"/>
</dbReference>
<evidence type="ECO:0000256" key="2">
    <source>
        <dbReference type="ARBA" id="ARBA00010210"/>
    </source>
</evidence>
<keyword evidence="7 10" id="KW-0539">Nucleus</keyword>
<feature type="binding site" evidence="8">
    <location>
        <position position="317"/>
    </location>
    <ligand>
        <name>Zn(2+)</name>
        <dbReference type="ChEBI" id="CHEBI:29105"/>
        <label>2</label>
    </ligand>
</feature>
<feature type="region of interest" description="Disordered" evidence="11">
    <location>
        <begin position="1"/>
        <end position="38"/>
    </location>
</feature>
<evidence type="ECO:0000256" key="8">
    <source>
        <dbReference type="PIRSR" id="PIRSR628651-51"/>
    </source>
</evidence>
<feature type="binding site" evidence="8">
    <location>
        <position position="322"/>
    </location>
    <ligand>
        <name>Zn(2+)</name>
        <dbReference type="ChEBI" id="CHEBI:29105"/>
        <label>2</label>
    </ligand>
</feature>
<dbReference type="SUPFAM" id="SSF57903">
    <property type="entry name" value="FYVE/PHD zinc finger"/>
    <property type="match status" value="1"/>
</dbReference>
<comment type="subcellular location">
    <subcellularLocation>
        <location evidence="1 10">Nucleus</location>
    </subcellularLocation>
</comment>
<feature type="binding site" evidence="8">
    <location>
        <position position="331"/>
    </location>
    <ligand>
        <name>Zn(2+)</name>
        <dbReference type="ChEBI" id="CHEBI:29105"/>
        <label>1</label>
    </ligand>
</feature>
<feature type="binding site" evidence="8">
    <location>
        <position position="349"/>
    </location>
    <ligand>
        <name>Zn(2+)</name>
        <dbReference type="ChEBI" id="CHEBI:29105"/>
        <label>2</label>
    </ligand>
</feature>
<dbReference type="InterPro" id="IPR011011">
    <property type="entry name" value="Znf_FYVE_PHD"/>
</dbReference>
<evidence type="ECO:0000313" key="13">
    <source>
        <dbReference type="EMBL" id="THV08083.1"/>
    </source>
</evidence>
<reference evidence="13 14" key="1">
    <citation type="journal article" date="2019" name="Nat. Ecol. Evol.">
        <title>Megaphylogeny resolves global patterns of mushroom evolution.</title>
        <authorList>
            <person name="Varga T."/>
            <person name="Krizsan K."/>
            <person name="Foldi C."/>
            <person name="Dima B."/>
            <person name="Sanchez-Garcia M."/>
            <person name="Sanchez-Ramirez S."/>
            <person name="Szollosi G.J."/>
            <person name="Szarkandi J.G."/>
            <person name="Papp V."/>
            <person name="Albert L."/>
            <person name="Andreopoulos W."/>
            <person name="Angelini C."/>
            <person name="Antonin V."/>
            <person name="Barry K.W."/>
            <person name="Bougher N.L."/>
            <person name="Buchanan P."/>
            <person name="Buyck B."/>
            <person name="Bense V."/>
            <person name="Catcheside P."/>
            <person name="Chovatia M."/>
            <person name="Cooper J."/>
            <person name="Damon W."/>
            <person name="Desjardin D."/>
            <person name="Finy P."/>
            <person name="Geml J."/>
            <person name="Haridas S."/>
            <person name="Hughes K."/>
            <person name="Justo A."/>
            <person name="Karasinski D."/>
            <person name="Kautmanova I."/>
            <person name="Kiss B."/>
            <person name="Kocsube S."/>
            <person name="Kotiranta H."/>
            <person name="LaButti K.M."/>
            <person name="Lechner B.E."/>
            <person name="Liimatainen K."/>
            <person name="Lipzen A."/>
            <person name="Lukacs Z."/>
            <person name="Mihaltcheva S."/>
            <person name="Morgado L.N."/>
            <person name="Niskanen T."/>
            <person name="Noordeloos M.E."/>
            <person name="Ohm R.A."/>
            <person name="Ortiz-Santana B."/>
            <person name="Ovrebo C."/>
            <person name="Racz N."/>
            <person name="Riley R."/>
            <person name="Savchenko A."/>
            <person name="Shiryaev A."/>
            <person name="Soop K."/>
            <person name="Spirin V."/>
            <person name="Szebenyi C."/>
            <person name="Tomsovsky M."/>
            <person name="Tulloss R.E."/>
            <person name="Uehling J."/>
            <person name="Grigoriev I.V."/>
            <person name="Vagvolgyi C."/>
            <person name="Papp T."/>
            <person name="Martin F.M."/>
            <person name="Miettinen O."/>
            <person name="Hibbett D.S."/>
            <person name="Nagy L.G."/>
        </authorList>
    </citation>
    <scope>NUCLEOTIDE SEQUENCE [LARGE SCALE GENOMIC DNA]</scope>
    <source>
        <strain evidence="13 14">CBS 962.96</strain>
    </source>
</reference>
<name>A0A4S8MXF8_DENBC</name>
<dbReference type="Proteomes" id="UP000297245">
    <property type="component" value="Unassembled WGS sequence"/>
</dbReference>
<evidence type="ECO:0000256" key="7">
    <source>
        <dbReference type="ARBA" id="ARBA00023242"/>
    </source>
</evidence>
<dbReference type="EMBL" id="ML179036">
    <property type="protein sequence ID" value="THV08083.1"/>
    <property type="molecule type" value="Genomic_DNA"/>
</dbReference>
<dbReference type="InterPro" id="IPR019787">
    <property type="entry name" value="Znf_PHD-finger"/>
</dbReference>
<feature type="binding site" evidence="8">
    <location>
        <position position="346"/>
    </location>
    <ligand>
        <name>Zn(2+)</name>
        <dbReference type="ChEBI" id="CHEBI:29105"/>
        <label>2</label>
    </ligand>
</feature>
<dbReference type="SMART" id="SM01408">
    <property type="entry name" value="ING"/>
    <property type="match status" value="1"/>
</dbReference>
<sequence>MSSGLRSRKRRHSQAFSEEQQVDQQSEPEQVDPQVAQTQKEREIWDAIREEQFEAVEQLPLHLHRQYALMRELDEQVQNHMASLLPTLMKYIAKRRQLHEETCKPHPSGGAPVDTTSEASSSGAMEPVVQAPAASTSGPSSSQRTSSTPMSIPLERTKVPETTMGMLSHIAWLSEESVHASQEKVYLAQAAQDSIDRQIRLIDQAIKEQEMAISLGVRPGTQLAPIILPEAVVPVSRWIKASSVPVFDDSDVEELEMPTPITALENVEPESISPPPPTIKTRRVRTKQPQEGPLTITLPAQKFCFCQQGSSGNMIACDNSKCKYEWFHWSCVGLKEAPPEEVAWYCPECQPTRKGKRSG</sequence>
<feature type="compositionally biased region" description="Basic residues" evidence="11">
    <location>
        <begin position="1"/>
        <end position="13"/>
    </location>
</feature>
<feature type="binding site" evidence="8">
    <location>
        <position position="306"/>
    </location>
    <ligand>
        <name>Zn(2+)</name>
        <dbReference type="ChEBI" id="CHEBI:29105"/>
        <label>1</label>
    </ligand>
</feature>
<dbReference type="GO" id="GO:0006325">
    <property type="term" value="P:chromatin organization"/>
    <property type="evidence" value="ECO:0007669"/>
    <property type="project" value="UniProtKB-KW"/>
</dbReference>
<dbReference type="Gene3D" id="3.30.40.10">
    <property type="entry name" value="Zinc/RING finger domain, C3HC4 (zinc finger)"/>
    <property type="match status" value="1"/>
</dbReference>
<dbReference type="InterPro" id="IPR013083">
    <property type="entry name" value="Znf_RING/FYVE/PHD"/>
</dbReference>
<organism evidence="13 14">
    <name type="scientific">Dendrothele bispora (strain CBS 962.96)</name>
    <dbReference type="NCBI Taxonomy" id="1314807"/>
    <lineage>
        <taxon>Eukaryota</taxon>
        <taxon>Fungi</taxon>
        <taxon>Dikarya</taxon>
        <taxon>Basidiomycota</taxon>
        <taxon>Agaricomycotina</taxon>
        <taxon>Agaricomycetes</taxon>
        <taxon>Agaricomycetidae</taxon>
        <taxon>Agaricales</taxon>
        <taxon>Agaricales incertae sedis</taxon>
        <taxon>Dendrothele</taxon>
    </lineage>
</organism>
<comment type="function">
    <text evidence="10">Component of an histone acetyltransferase complex.</text>
</comment>
<feature type="compositionally biased region" description="Polar residues" evidence="11">
    <location>
        <begin position="14"/>
        <end position="28"/>
    </location>
</feature>
<evidence type="ECO:0000256" key="6">
    <source>
        <dbReference type="ARBA" id="ARBA00022853"/>
    </source>
</evidence>
<feature type="domain" description="PHD-type" evidence="12">
    <location>
        <begin position="301"/>
        <end position="352"/>
    </location>
</feature>
<evidence type="ECO:0000256" key="11">
    <source>
        <dbReference type="SAM" id="MobiDB-lite"/>
    </source>
</evidence>
<dbReference type="PANTHER" id="PTHR10333">
    <property type="entry name" value="INHIBITOR OF GROWTH PROTEIN"/>
    <property type="match status" value="1"/>
</dbReference>
<evidence type="ECO:0000256" key="1">
    <source>
        <dbReference type="ARBA" id="ARBA00004123"/>
    </source>
</evidence>